<keyword evidence="6" id="KW-1185">Reference proteome</keyword>
<feature type="domain" description="DNA helicase Pif1-like DEAD-box helicase" evidence="2">
    <location>
        <begin position="544"/>
        <end position="766"/>
    </location>
</feature>
<comment type="similarity">
    <text evidence="1">Belongs to the helicase family.</text>
</comment>
<comment type="caution">
    <text evidence="5">The sequence shown here is derived from an EMBL/GenBank/DDBJ whole genome shotgun (WGS) entry which is preliminary data.</text>
</comment>
<evidence type="ECO:0000313" key="5">
    <source>
        <dbReference type="EMBL" id="GJT67976.1"/>
    </source>
</evidence>
<dbReference type="Pfam" id="PF05970">
    <property type="entry name" value="PIF1"/>
    <property type="match status" value="1"/>
</dbReference>
<feature type="domain" description="Helitron helicase-like" evidence="3">
    <location>
        <begin position="116"/>
        <end position="197"/>
    </location>
</feature>
<dbReference type="SUPFAM" id="SSF52540">
    <property type="entry name" value="P-loop containing nucleoside triphosphate hydrolases"/>
    <property type="match status" value="2"/>
</dbReference>
<dbReference type="EMBL" id="BQNB010017857">
    <property type="protein sequence ID" value="GJT67976.1"/>
    <property type="molecule type" value="Genomic_DNA"/>
</dbReference>
<dbReference type="Pfam" id="PF21530">
    <property type="entry name" value="Pif1_2B_dom"/>
    <property type="match status" value="1"/>
</dbReference>
<reference evidence="5" key="1">
    <citation type="journal article" date="2022" name="Int. J. Mol. Sci.">
        <title>Draft Genome of Tanacetum Coccineum: Genomic Comparison of Closely Related Tanacetum-Family Plants.</title>
        <authorList>
            <person name="Yamashiro T."/>
            <person name="Shiraishi A."/>
            <person name="Nakayama K."/>
            <person name="Satake H."/>
        </authorList>
    </citation>
    <scope>NUCLEOTIDE SEQUENCE</scope>
</reference>
<dbReference type="InterPro" id="IPR049163">
    <property type="entry name" value="Pif1-like_2B_dom"/>
</dbReference>
<keyword evidence="1" id="KW-0547">Nucleotide-binding</keyword>
<keyword evidence="1 5" id="KW-0347">Helicase</keyword>
<sequence length="901" mass="103462">MAGERLVTVTEENKYKLRLIGTRMRDGRQYNLPIASEVEALIVGYIDSNINNMDIILHMQEGGLKRISELHPSYVALQYLLLFLYVEDGYWTDIYHEGVTEETPTNKKTRVTMREYFAYRLQNRSTDFSMVLNARRLCQQFIVDAYTMIERERMSYIKNQQKDLRSETYSKLEKLTEEEVAAFKLRGKKVILPSSYTAVHTVEFQKRGLPHAHILLFLEQQDKMTTPAHIDKYISAEIPDKNEDPELYEIVTDHMMHAPCGADRPSCPCMVKNKVTAAVEDVEVDEIKEYYDCRYLSACEAAWRIYGFDIHYRFPPVERLPFHLKGEQSVIFDATDSIDYALDKASVNETKFIAWMETNKTDEEARKLLYHEFPTYYVKGATDWVEFKTFEKIVYPTYKDACQARGLLEDDKEYIDGLLEASLWGSGNYLRTFFVMLIMTDSMSRPEIVYEKTWEVLAADVLHVERAKRENPCLELTDNERKNICLTYIEHMLLCNNKSLKHIPNMPYPNEMFNMASYNRLVYDELKYDKQKLTKEHKRLYTTLTNEQKGIYRTLIEAVNGDKGGMFFVYGYGGTGKTYLYKTLSAALRSKGEIVLNVASSGIATLLLEGGRTAHSRFAIPINVVDDSMCHISADSELAELIRMAKLIIWDEAPMTHKHCYEAFDRTLKDICRTDPTTPNDNVFGGKVVLFGGDFRQILPVVTNGSKQDVVHASINSSYLWKHCNVMRLTENMRLGKSANYSEKKEIQDFAYWILSIGNGTIGGKNDGETTIEFPNDILMPDSSDHIGSLIEETYPQLIQNLYNPTFFQEKSILAPTHALVDMINDRMLELIPGDEKTYESSDSVGIVDMDTNFNESLYTGDFLNSIKVAGLPQHSLKLKIGAPVMCMKNIDQRARLCNGT</sequence>
<dbReference type="InterPro" id="IPR010285">
    <property type="entry name" value="DNA_helicase_pif1-like_DEAD"/>
</dbReference>
<dbReference type="PANTHER" id="PTHR10492:SF101">
    <property type="entry name" value="ATP-DEPENDENT DNA HELICASE"/>
    <property type="match status" value="1"/>
</dbReference>
<keyword evidence="1" id="KW-0067">ATP-binding</keyword>
<comment type="cofactor">
    <cofactor evidence="1">
        <name>Mg(2+)</name>
        <dbReference type="ChEBI" id="CHEBI:18420"/>
    </cofactor>
</comment>
<proteinExistence type="inferred from homology"/>
<dbReference type="EC" id="5.6.2.3" evidence="1"/>
<dbReference type="InterPro" id="IPR027417">
    <property type="entry name" value="P-loop_NTPase"/>
</dbReference>
<organism evidence="5 6">
    <name type="scientific">Tanacetum coccineum</name>
    <dbReference type="NCBI Taxonomy" id="301880"/>
    <lineage>
        <taxon>Eukaryota</taxon>
        <taxon>Viridiplantae</taxon>
        <taxon>Streptophyta</taxon>
        <taxon>Embryophyta</taxon>
        <taxon>Tracheophyta</taxon>
        <taxon>Spermatophyta</taxon>
        <taxon>Magnoliopsida</taxon>
        <taxon>eudicotyledons</taxon>
        <taxon>Gunneridae</taxon>
        <taxon>Pentapetalae</taxon>
        <taxon>asterids</taxon>
        <taxon>campanulids</taxon>
        <taxon>Asterales</taxon>
        <taxon>Asteraceae</taxon>
        <taxon>Asteroideae</taxon>
        <taxon>Anthemideae</taxon>
        <taxon>Anthemidinae</taxon>
        <taxon>Tanacetum</taxon>
    </lineage>
</organism>
<keyword evidence="1" id="KW-0227">DNA damage</keyword>
<dbReference type="InterPro" id="IPR025476">
    <property type="entry name" value="Helitron_helicase-like"/>
</dbReference>
<keyword evidence="1" id="KW-0233">DNA recombination</keyword>
<evidence type="ECO:0000256" key="1">
    <source>
        <dbReference type="RuleBase" id="RU363044"/>
    </source>
</evidence>
<evidence type="ECO:0000259" key="4">
    <source>
        <dbReference type="Pfam" id="PF21530"/>
    </source>
</evidence>
<keyword evidence="1" id="KW-0234">DNA repair</keyword>
<accession>A0ABQ5FXG0</accession>
<keyword evidence="1" id="KW-0378">Hydrolase</keyword>
<dbReference type="Gene3D" id="3.40.50.300">
    <property type="entry name" value="P-loop containing nucleotide triphosphate hydrolases"/>
    <property type="match status" value="1"/>
</dbReference>
<evidence type="ECO:0000259" key="2">
    <source>
        <dbReference type="Pfam" id="PF05970"/>
    </source>
</evidence>
<dbReference type="PANTHER" id="PTHR10492">
    <property type="match status" value="1"/>
</dbReference>
<protein>
    <recommendedName>
        <fullName evidence="1">ATP-dependent DNA helicase</fullName>
        <ecNumber evidence="1">5.6.2.3</ecNumber>
    </recommendedName>
</protein>
<dbReference type="Proteomes" id="UP001151760">
    <property type="component" value="Unassembled WGS sequence"/>
</dbReference>
<name>A0ABQ5FXG0_9ASTR</name>
<feature type="domain" description="DNA helicase Pif1-like 2B" evidence="4">
    <location>
        <begin position="862"/>
        <end position="901"/>
    </location>
</feature>
<dbReference type="Pfam" id="PF14214">
    <property type="entry name" value="Helitron_like_N"/>
    <property type="match status" value="1"/>
</dbReference>
<comment type="catalytic activity">
    <reaction evidence="1">
        <text>ATP + H2O = ADP + phosphate + H(+)</text>
        <dbReference type="Rhea" id="RHEA:13065"/>
        <dbReference type="ChEBI" id="CHEBI:15377"/>
        <dbReference type="ChEBI" id="CHEBI:15378"/>
        <dbReference type="ChEBI" id="CHEBI:30616"/>
        <dbReference type="ChEBI" id="CHEBI:43474"/>
        <dbReference type="ChEBI" id="CHEBI:456216"/>
        <dbReference type="EC" id="5.6.2.3"/>
    </reaction>
</comment>
<evidence type="ECO:0000313" key="6">
    <source>
        <dbReference type="Proteomes" id="UP001151760"/>
    </source>
</evidence>
<dbReference type="GO" id="GO:0004386">
    <property type="term" value="F:helicase activity"/>
    <property type="evidence" value="ECO:0007669"/>
    <property type="project" value="UniProtKB-KW"/>
</dbReference>
<evidence type="ECO:0000259" key="3">
    <source>
        <dbReference type="Pfam" id="PF14214"/>
    </source>
</evidence>
<reference evidence="5" key="2">
    <citation type="submission" date="2022-01" db="EMBL/GenBank/DDBJ databases">
        <authorList>
            <person name="Yamashiro T."/>
            <person name="Shiraishi A."/>
            <person name="Satake H."/>
            <person name="Nakayama K."/>
        </authorList>
    </citation>
    <scope>NUCLEOTIDE SEQUENCE</scope>
</reference>
<gene>
    <name evidence="5" type="ORF">Tco_1019456</name>
</gene>